<feature type="signal peptide" evidence="1">
    <location>
        <begin position="1"/>
        <end position="32"/>
    </location>
</feature>
<dbReference type="OrthoDB" id="9162127at2"/>
<dbReference type="AlphaFoldDB" id="A0A437RAP1"/>
<accession>A0A437RAP1</accession>
<reference evidence="2 3" key="1">
    <citation type="submission" date="2019-01" db="EMBL/GenBank/DDBJ databases">
        <authorList>
            <person name="Chen W.-M."/>
        </authorList>
    </citation>
    <scope>NUCLEOTIDE SEQUENCE [LARGE SCALE GENOMIC DNA]</scope>
    <source>
        <strain evidence="2 3">KYPY4</strain>
    </source>
</reference>
<feature type="chain" id="PRO_5019005343" evidence="1">
    <location>
        <begin position="33"/>
        <end position="215"/>
    </location>
</feature>
<keyword evidence="1" id="KW-0732">Signal</keyword>
<comment type="caution">
    <text evidence="2">The sequence shown here is derived from an EMBL/GenBank/DDBJ whole genome shotgun (WGS) entry which is preliminary data.</text>
</comment>
<proteinExistence type="predicted"/>
<keyword evidence="3" id="KW-1185">Reference proteome</keyword>
<evidence type="ECO:0000256" key="1">
    <source>
        <dbReference type="SAM" id="SignalP"/>
    </source>
</evidence>
<evidence type="ECO:0000313" key="3">
    <source>
        <dbReference type="Proteomes" id="UP000285575"/>
    </source>
</evidence>
<dbReference type="EMBL" id="SACR01000006">
    <property type="protein sequence ID" value="RVU43813.1"/>
    <property type="molecule type" value="Genomic_DNA"/>
</dbReference>
<organism evidence="2 3">
    <name type="scientific">Rubrivivax rivuli</name>
    <dbReference type="NCBI Taxonomy" id="1862385"/>
    <lineage>
        <taxon>Bacteria</taxon>
        <taxon>Pseudomonadati</taxon>
        <taxon>Pseudomonadota</taxon>
        <taxon>Betaproteobacteria</taxon>
        <taxon>Burkholderiales</taxon>
        <taxon>Sphaerotilaceae</taxon>
        <taxon>Rubrivivax</taxon>
    </lineage>
</organism>
<evidence type="ECO:0000313" key="2">
    <source>
        <dbReference type="EMBL" id="RVU43813.1"/>
    </source>
</evidence>
<dbReference type="RefSeq" id="WP_128230372.1">
    <property type="nucleotide sequence ID" value="NZ_SACR01000006.1"/>
</dbReference>
<protein>
    <submittedName>
        <fullName evidence="2">PEP-CTERM sorting domain-containing protein</fullName>
    </submittedName>
</protein>
<dbReference type="NCBIfam" id="TIGR02595">
    <property type="entry name" value="PEP_CTERM"/>
    <property type="match status" value="1"/>
</dbReference>
<sequence length="215" mass="21852">MRLPTQPTRTARTLLTACALAATLPAAHAAHAAGGWDEAVQGDFANLGTTPTAITLELGSNPVRGTTGRQNSVVDRDYFSFTLPAGWQLDTLTVVGGSFLGVSGLSFIGVQAGPQVTVNPTGGSPAGLLGWVHFGANDIGTDILGLMGIGFGASGFQSPLPAGTYSFWVQDTGTGVASYQLDFGVSAVPEPASALLMLAGVAALLRRRAAPPRSA</sequence>
<dbReference type="Proteomes" id="UP000285575">
    <property type="component" value="Unassembled WGS sequence"/>
</dbReference>
<gene>
    <name evidence="2" type="ORF">EOE66_19285</name>
</gene>
<name>A0A437RAP1_9BURK</name>
<dbReference type="InterPro" id="IPR013424">
    <property type="entry name" value="Ice-binding_C"/>
</dbReference>